<keyword evidence="6 12" id="KW-0418">Kinase</keyword>
<dbReference type="GO" id="GO:0005524">
    <property type="term" value="F:ATP binding"/>
    <property type="evidence" value="ECO:0007669"/>
    <property type="project" value="UniProtKB-KW"/>
</dbReference>
<dbReference type="Proteomes" id="UP000324585">
    <property type="component" value="Unassembled WGS sequence"/>
</dbReference>
<evidence type="ECO:0000256" key="2">
    <source>
        <dbReference type="ARBA" id="ARBA00022527"/>
    </source>
</evidence>
<dbReference type="PANTHER" id="PTHR24356">
    <property type="entry name" value="SERINE/THREONINE-PROTEIN KINASE"/>
    <property type="match status" value="1"/>
</dbReference>
<evidence type="ECO:0000259" key="11">
    <source>
        <dbReference type="PROSITE" id="PS50011"/>
    </source>
</evidence>
<protein>
    <recommendedName>
        <fullName evidence="1">non-specific serine/threonine protein kinase</fullName>
        <ecNumber evidence="1">2.7.11.1</ecNumber>
    </recommendedName>
</protein>
<keyword evidence="3" id="KW-0597">Phosphoprotein</keyword>
<keyword evidence="13" id="KW-1185">Reference proteome</keyword>
<keyword evidence="5" id="KW-0547">Nucleotide-binding</keyword>
<evidence type="ECO:0000256" key="4">
    <source>
        <dbReference type="ARBA" id="ARBA00022679"/>
    </source>
</evidence>
<dbReference type="InterPro" id="IPR011009">
    <property type="entry name" value="Kinase-like_dom_sf"/>
</dbReference>
<evidence type="ECO:0000256" key="10">
    <source>
        <dbReference type="SAM" id="MobiDB-lite"/>
    </source>
</evidence>
<feature type="region of interest" description="Disordered" evidence="10">
    <location>
        <begin position="21"/>
        <end position="50"/>
    </location>
</feature>
<dbReference type="EMBL" id="VRMN01000002">
    <property type="protein sequence ID" value="KAA8496681.1"/>
    <property type="molecule type" value="Genomic_DNA"/>
</dbReference>
<keyword evidence="4" id="KW-0808">Transferase</keyword>
<evidence type="ECO:0000256" key="5">
    <source>
        <dbReference type="ARBA" id="ARBA00022741"/>
    </source>
</evidence>
<evidence type="ECO:0000256" key="8">
    <source>
        <dbReference type="ARBA" id="ARBA00047899"/>
    </source>
</evidence>
<dbReference type="FunFam" id="1.10.510.10:FF:000024">
    <property type="entry name" value="Probable serine/threonine-protein kinase cot-1"/>
    <property type="match status" value="1"/>
</dbReference>
<dbReference type="CDD" id="cd05123">
    <property type="entry name" value="STKc_AGC"/>
    <property type="match status" value="1"/>
</dbReference>
<dbReference type="GO" id="GO:0035556">
    <property type="term" value="P:intracellular signal transduction"/>
    <property type="evidence" value="ECO:0007669"/>
    <property type="project" value="TreeGrafter"/>
</dbReference>
<sequence>MASTKTGGFLGSLFAKRDDSFHNEEEEKHSMSSPNGVANSKKIARGKSAGGAEAKKSLAGNWSDVASVSSSRFAPDPLALLRKTPAEVGAPNVAVKTSKAVIGGWETYFVELRGSMICCFRDKVKKWTGPEEDAQLVVLADVVGCELSRPKANVLRLKQSKGIMELKLDTKSLADRWEHALQLACDERDMGIDDFDYLAPIGKGAAGKVFFVRDKKTGERLALKVIDKRLSVFDCQSSYRHAVDERLLLQLVGSHPFFVQLRYAFQSRTKLYLVTEFCDGGDLFFYLHAQQRPLTEREARRVVAETVLALSELHRLGFIYRDLKPENILLDAQGHIRLADFGLSKKLDIAPRPANAKQNELLNRGLTRTKTVCGTHAYVAPEMVSGSSYGLSVDIWTLGIFAYHILVGRPPYSAKTLTEVKRNFEKVKVRFYSDIMGTETVNFLMKLLDRNAERRLGCGPEGIEELKTDPFFSKLDWQGVIRRLRHQDGLKPNTSVTVQNPRPLPGKKLDENDKFLLRNFNLDEWVGVVPDPDQSETLFSDRQFWPPAQMDKKVLDASYIVGFSYSSRKVKVRLNA</sequence>
<dbReference type="EC" id="2.7.11.1" evidence="1"/>
<dbReference type="AlphaFoldDB" id="A0A5J4YYJ0"/>
<dbReference type="InterPro" id="IPR011993">
    <property type="entry name" value="PH-like_dom_sf"/>
</dbReference>
<evidence type="ECO:0000313" key="12">
    <source>
        <dbReference type="EMBL" id="KAA8496681.1"/>
    </source>
</evidence>
<evidence type="ECO:0000256" key="3">
    <source>
        <dbReference type="ARBA" id="ARBA00022553"/>
    </source>
</evidence>
<dbReference type="GO" id="GO:0007010">
    <property type="term" value="P:cytoskeleton organization"/>
    <property type="evidence" value="ECO:0007669"/>
    <property type="project" value="UniProtKB-ARBA"/>
</dbReference>
<accession>A0A5J4YYJ0</accession>
<gene>
    <name evidence="12" type="ORF">FVE85_0410</name>
</gene>
<feature type="domain" description="Protein kinase" evidence="11">
    <location>
        <begin position="195"/>
        <end position="472"/>
    </location>
</feature>
<dbReference type="PROSITE" id="PS50011">
    <property type="entry name" value="PROTEIN_KINASE_DOM"/>
    <property type="match status" value="1"/>
</dbReference>
<evidence type="ECO:0000256" key="1">
    <source>
        <dbReference type="ARBA" id="ARBA00012513"/>
    </source>
</evidence>
<dbReference type="SUPFAM" id="SSF56112">
    <property type="entry name" value="Protein kinase-like (PK-like)"/>
    <property type="match status" value="1"/>
</dbReference>
<dbReference type="InterPro" id="IPR000719">
    <property type="entry name" value="Prot_kinase_dom"/>
</dbReference>
<dbReference type="Gene3D" id="1.10.510.10">
    <property type="entry name" value="Transferase(Phosphotransferase) domain 1"/>
    <property type="match status" value="1"/>
</dbReference>
<dbReference type="Pfam" id="PF00069">
    <property type="entry name" value="Pkinase"/>
    <property type="match status" value="1"/>
</dbReference>
<dbReference type="InterPro" id="IPR045270">
    <property type="entry name" value="STKc_AGC"/>
</dbReference>
<dbReference type="GO" id="GO:0004674">
    <property type="term" value="F:protein serine/threonine kinase activity"/>
    <property type="evidence" value="ECO:0007669"/>
    <property type="project" value="UniProtKB-KW"/>
</dbReference>
<keyword evidence="2" id="KW-0723">Serine/threonine-protein kinase</keyword>
<comment type="caution">
    <text evidence="12">The sequence shown here is derived from an EMBL/GenBank/DDBJ whole genome shotgun (WGS) entry which is preliminary data.</text>
</comment>
<dbReference type="PANTHER" id="PTHR24356:SF1">
    <property type="entry name" value="SERINE_THREONINE-PROTEIN KINASE GREATWALL"/>
    <property type="match status" value="1"/>
</dbReference>
<proteinExistence type="predicted"/>
<dbReference type="PROSITE" id="PS00108">
    <property type="entry name" value="PROTEIN_KINASE_ST"/>
    <property type="match status" value="1"/>
</dbReference>
<dbReference type="SMART" id="SM00220">
    <property type="entry name" value="S_TKc"/>
    <property type="match status" value="1"/>
</dbReference>
<dbReference type="OrthoDB" id="63267at2759"/>
<feature type="compositionally biased region" description="Basic and acidic residues" evidence="10">
    <location>
        <begin position="21"/>
        <end position="30"/>
    </location>
</feature>
<dbReference type="Gene3D" id="2.30.29.30">
    <property type="entry name" value="Pleckstrin-homology domain (PH domain)/Phosphotyrosine-binding domain (PTB)"/>
    <property type="match status" value="1"/>
</dbReference>
<organism evidence="12 13">
    <name type="scientific">Porphyridium purpureum</name>
    <name type="common">Red alga</name>
    <name type="synonym">Porphyridium cruentum</name>
    <dbReference type="NCBI Taxonomy" id="35688"/>
    <lineage>
        <taxon>Eukaryota</taxon>
        <taxon>Rhodophyta</taxon>
        <taxon>Bangiophyceae</taxon>
        <taxon>Porphyridiales</taxon>
        <taxon>Porphyridiaceae</taxon>
        <taxon>Porphyridium</taxon>
    </lineage>
</organism>
<dbReference type="SUPFAM" id="SSF50729">
    <property type="entry name" value="PH domain-like"/>
    <property type="match status" value="1"/>
</dbReference>
<dbReference type="InterPro" id="IPR008271">
    <property type="entry name" value="Ser/Thr_kinase_AS"/>
</dbReference>
<dbReference type="InterPro" id="IPR050236">
    <property type="entry name" value="Ser_Thr_kinase_AGC"/>
</dbReference>
<evidence type="ECO:0000256" key="7">
    <source>
        <dbReference type="ARBA" id="ARBA00022840"/>
    </source>
</evidence>
<keyword evidence="7" id="KW-0067">ATP-binding</keyword>
<reference evidence="13" key="1">
    <citation type="journal article" date="2019" name="Nat. Commun.">
        <title>Expansion of phycobilisome linker gene families in mesophilic red algae.</title>
        <authorList>
            <person name="Lee J."/>
            <person name="Kim D."/>
            <person name="Bhattacharya D."/>
            <person name="Yoon H.S."/>
        </authorList>
    </citation>
    <scope>NUCLEOTIDE SEQUENCE [LARGE SCALE GENOMIC DNA]</scope>
    <source>
        <strain evidence="13">CCMP 1328</strain>
    </source>
</reference>
<evidence type="ECO:0000256" key="9">
    <source>
        <dbReference type="ARBA" id="ARBA00048679"/>
    </source>
</evidence>
<comment type="catalytic activity">
    <reaction evidence="8">
        <text>L-threonyl-[protein] + ATP = O-phospho-L-threonyl-[protein] + ADP + H(+)</text>
        <dbReference type="Rhea" id="RHEA:46608"/>
        <dbReference type="Rhea" id="RHEA-COMP:11060"/>
        <dbReference type="Rhea" id="RHEA-COMP:11605"/>
        <dbReference type="ChEBI" id="CHEBI:15378"/>
        <dbReference type="ChEBI" id="CHEBI:30013"/>
        <dbReference type="ChEBI" id="CHEBI:30616"/>
        <dbReference type="ChEBI" id="CHEBI:61977"/>
        <dbReference type="ChEBI" id="CHEBI:456216"/>
        <dbReference type="EC" id="2.7.11.1"/>
    </reaction>
</comment>
<dbReference type="Gene3D" id="3.30.200.20">
    <property type="entry name" value="Phosphorylase Kinase, domain 1"/>
    <property type="match status" value="1"/>
</dbReference>
<evidence type="ECO:0000313" key="13">
    <source>
        <dbReference type="Proteomes" id="UP000324585"/>
    </source>
</evidence>
<dbReference type="OMA" id="PYITNEN"/>
<comment type="catalytic activity">
    <reaction evidence="9">
        <text>L-seryl-[protein] + ATP = O-phospho-L-seryl-[protein] + ADP + H(+)</text>
        <dbReference type="Rhea" id="RHEA:17989"/>
        <dbReference type="Rhea" id="RHEA-COMP:9863"/>
        <dbReference type="Rhea" id="RHEA-COMP:11604"/>
        <dbReference type="ChEBI" id="CHEBI:15378"/>
        <dbReference type="ChEBI" id="CHEBI:29999"/>
        <dbReference type="ChEBI" id="CHEBI:30616"/>
        <dbReference type="ChEBI" id="CHEBI:83421"/>
        <dbReference type="ChEBI" id="CHEBI:456216"/>
        <dbReference type="EC" id="2.7.11.1"/>
    </reaction>
</comment>
<name>A0A5J4YYJ0_PORPP</name>
<evidence type="ECO:0000256" key="6">
    <source>
        <dbReference type="ARBA" id="ARBA00022777"/>
    </source>
</evidence>